<dbReference type="InterPro" id="IPR003811">
    <property type="entry name" value="G3P_acylTferase_PlsY"/>
</dbReference>
<dbReference type="EMBL" id="SLZY01000001">
    <property type="protein sequence ID" value="TCS74018.1"/>
    <property type="molecule type" value="Genomic_DNA"/>
</dbReference>
<evidence type="ECO:0000313" key="12">
    <source>
        <dbReference type="Proteomes" id="UP000295135"/>
    </source>
</evidence>
<organism evidence="11 12">
    <name type="scientific">Sulfuritortus calidifontis</name>
    <dbReference type="NCBI Taxonomy" id="1914471"/>
    <lineage>
        <taxon>Bacteria</taxon>
        <taxon>Pseudomonadati</taxon>
        <taxon>Pseudomonadota</taxon>
        <taxon>Betaproteobacteria</taxon>
        <taxon>Nitrosomonadales</taxon>
        <taxon>Thiobacillaceae</taxon>
        <taxon>Sulfuritortus</taxon>
    </lineage>
</organism>
<evidence type="ECO:0000256" key="10">
    <source>
        <dbReference type="HAMAP-Rule" id="MF_01043"/>
    </source>
</evidence>
<comment type="function">
    <text evidence="10">Catalyzes the transfer of an acyl group from acyl-phosphate (acyl-PO(4)) to glycerol-3-phosphate (G3P) to form lysophosphatidic acid (LPA). This enzyme utilizes acyl-phosphate as fatty acyl donor, but not acyl-CoA or acyl-ACP.</text>
</comment>
<dbReference type="RefSeq" id="WP_126459303.1">
    <property type="nucleotide sequence ID" value="NZ_AP018721.1"/>
</dbReference>
<dbReference type="GO" id="GO:0008654">
    <property type="term" value="P:phospholipid biosynthetic process"/>
    <property type="evidence" value="ECO:0007669"/>
    <property type="project" value="UniProtKB-UniRule"/>
</dbReference>
<evidence type="ECO:0000256" key="2">
    <source>
        <dbReference type="ARBA" id="ARBA00022516"/>
    </source>
</evidence>
<sequence>MTELALLLIAAYLIGSISFAIVISRLYGLPDPRGHGSGNPGATNVLRTGRKSAAALTLLGDALKGVAAVLLARWASEAWGLPGYAPYLAALAVFLGHLFPVFFGFQGGKGVATALGVLLALNLGVGLACAATWLLMFALTRVSSLSALVAAALAPLYGYWLVGGAAETALLVVLSAMVLARHHGNIRRLIRGEEAVFKKRS</sequence>
<evidence type="ECO:0000256" key="3">
    <source>
        <dbReference type="ARBA" id="ARBA00022679"/>
    </source>
</evidence>
<protein>
    <recommendedName>
        <fullName evidence="10">Glycerol-3-phosphate acyltransferase</fullName>
    </recommendedName>
    <alternativeName>
        <fullName evidence="10">Acyl-PO4 G3P acyltransferase</fullName>
    </alternativeName>
    <alternativeName>
        <fullName evidence="10">Acyl-phosphate--glycerol-3-phosphate acyltransferase</fullName>
    </alternativeName>
    <alternativeName>
        <fullName evidence="10">G3P acyltransferase</fullName>
        <shortName evidence="10">GPAT</shortName>
        <ecNumber evidence="10">2.3.1.275</ecNumber>
    </alternativeName>
    <alternativeName>
        <fullName evidence="10">Lysophosphatidic acid synthase</fullName>
        <shortName evidence="10">LPA synthase</shortName>
    </alternativeName>
</protein>
<keyword evidence="1 10" id="KW-1003">Cell membrane</keyword>
<dbReference type="OrthoDB" id="9777124at2"/>
<evidence type="ECO:0000256" key="5">
    <source>
        <dbReference type="ARBA" id="ARBA00022989"/>
    </source>
</evidence>
<keyword evidence="2 10" id="KW-0444">Lipid biosynthesis</keyword>
<feature type="transmembrane region" description="Helical" evidence="10">
    <location>
        <begin position="84"/>
        <end position="105"/>
    </location>
</feature>
<feature type="transmembrane region" description="Helical" evidence="10">
    <location>
        <begin position="159"/>
        <end position="180"/>
    </location>
</feature>
<evidence type="ECO:0000256" key="1">
    <source>
        <dbReference type="ARBA" id="ARBA00022475"/>
    </source>
</evidence>
<keyword evidence="7 10" id="KW-0472">Membrane</keyword>
<dbReference type="GO" id="GO:0043772">
    <property type="term" value="F:acyl-phosphate glycerol-3-phosphate acyltransferase activity"/>
    <property type="evidence" value="ECO:0007669"/>
    <property type="project" value="UniProtKB-UniRule"/>
</dbReference>
<dbReference type="NCBIfam" id="TIGR00023">
    <property type="entry name" value="glycerol-3-phosphate 1-O-acyltransferase PlsY"/>
    <property type="match status" value="1"/>
</dbReference>
<name>A0A4R3JZ00_9PROT</name>
<dbReference type="PANTHER" id="PTHR30309:SF0">
    <property type="entry name" value="GLYCEROL-3-PHOSPHATE ACYLTRANSFERASE-RELATED"/>
    <property type="match status" value="1"/>
</dbReference>
<keyword evidence="11" id="KW-0012">Acyltransferase</keyword>
<dbReference type="Proteomes" id="UP000295135">
    <property type="component" value="Unassembled WGS sequence"/>
</dbReference>
<keyword evidence="5 10" id="KW-1133">Transmembrane helix</keyword>
<keyword evidence="3 10" id="KW-0808">Transferase</keyword>
<comment type="similarity">
    <text evidence="10">Belongs to the PlsY family.</text>
</comment>
<comment type="caution">
    <text evidence="11">The sequence shown here is derived from an EMBL/GenBank/DDBJ whole genome shotgun (WGS) entry which is preliminary data.</text>
</comment>
<dbReference type="HAMAP" id="MF_01043">
    <property type="entry name" value="PlsY"/>
    <property type="match status" value="1"/>
</dbReference>
<dbReference type="UniPathway" id="UPA00085"/>
<comment type="caution">
    <text evidence="10">Lacks conserved residue(s) required for the propagation of feature annotation.</text>
</comment>
<dbReference type="SMART" id="SM01207">
    <property type="entry name" value="G3P_acyltransf"/>
    <property type="match status" value="1"/>
</dbReference>
<evidence type="ECO:0000256" key="4">
    <source>
        <dbReference type="ARBA" id="ARBA00022692"/>
    </source>
</evidence>
<evidence type="ECO:0000256" key="9">
    <source>
        <dbReference type="ARBA" id="ARBA00023264"/>
    </source>
</evidence>
<keyword evidence="4 10" id="KW-0812">Transmembrane</keyword>
<dbReference type="Pfam" id="PF02660">
    <property type="entry name" value="G3P_acyltransf"/>
    <property type="match status" value="1"/>
</dbReference>
<proteinExistence type="inferred from homology"/>
<evidence type="ECO:0000256" key="6">
    <source>
        <dbReference type="ARBA" id="ARBA00023098"/>
    </source>
</evidence>
<reference evidence="11 12" key="1">
    <citation type="submission" date="2019-03" db="EMBL/GenBank/DDBJ databases">
        <title>Genomic Encyclopedia of Type Strains, Phase IV (KMG-IV): sequencing the most valuable type-strain genomes for metagenomic binning, comparative biology and taxonomic classification.</title>
        <authorList>
            <person name="Goeker M."/>
        </authorList>
    </citation>
    <scope>NUCLEOTIDE SEQUENCE [LARGE SCALE GENOMIC DNA]</scope>
    <source>
        <strain evidence="11 12">DSM 103923</strain>
    </source>
</reference>
<keyword evidence="12" id="KW-1185">Reference proteome</keyword>
<evidence type="ECO:0000313" key="11">
    <source>
        <dbReference type="EMBL" id="TCS74018.1"/>
    </source>
</evidence>
<comment type="pathway">
    <text evidence="10">Lipid metabolism; phospholipid metabolism.</text>
</comment>
<dbReference type="PANTHER" id="PTHR30309">
    <property type="entry name" value="INNER MEMBRANE PROTEIN YGIH"/>
    <property type="match status" value="1"/>
</dbReference>
<keyword evidence="6 10" id="KW-0443">Lipid metabolism</keyword>
<evidence type="ECO:0000256" key="8">
    <source>
        <dbReference type="ARBA" id="ARBA00023209"/>
    </source>
</evidence>
<comment type="subunit">
    <text evidence="10">Probably interacts with PlsX.</text>
</comment>
<comment type="subcellular location">
    <subcellularLocation>
        <location evidence="10">Cell membrane</location>
        <topology evidence="10">Multi-pass membrane protein</topology>
    </subcellularLocation>
</comment>
<keyword evidence="9 10" id="KW-1208">Phospholipid metabolism</keyword>
<dbReference type="EC" id="2.3.1.275" evidence="10"/>
<evidence type="ECO:0000256" key="7">
    <source>
        <dbReference type="ARBA" id="ARBA00023136"/>
    </source>
</evidence>
<keyword evidence="8 10" id="KW-0594">Phospholipid biosynthesis</keyword>
<dbReference type="GO" id="GO:0005886">
    <property type="term" value="C:plasma membrane"/>
    <property type="evidence" value="ECO:0007669"/>
    <property type="project" value="UniProtKB-SubCell"/>
</dbReference>
<gene>
    <name evidence="10" type="primary">plsY</name>
    <name evidence="11" type="ORF">EDC61_101242</name>
</gene>
<feature type="transmembrane region" description="Helical" evidence="10">
    <location>
        <begin position="117"/>
        <end position="139"/>
    </location>
</feature>
<accession>A0A4R3JZ00</accession>
<dbReference type="AlphaFoldDB" id="A0A4R3JZ00"/>
<comment type="catalytic activity">
    <reaction evidence="10">
        <text>an acyl phosphate + sn-glycerol 3-phosphate = a 1-acyl-sn-glycero-3-phosphate + phosphate</text>
        <dbReference type="Rhea" id="RHEA:34075"/>
        <dbReference type="ChEBI" id="CHEBI:43474"/>
        <dbReference type="ChEBI" id="CHEBI:57597"/>
        <dbReference type="ChEBI" id="CHEBI:57970"/>
        <dbReference type="ChEBI" id="CHEBI:59918"/>
        <dbReference type="EC" id="2.3.1.275"/>
    </reaction>
</comment>